<evidence type="ECO:0000256" key="2">
    <source>
        <dbReference type="SAM" id="Phobius"/>
    </source>
</evidence>
<dbReference type="EMBL" id="JBHTCQ010000001">
    <property type="protein sequence ID" value="MFC7404464.1"/>
    <property type="molecule type" value="Genomic_DNA"/>
</dbReference>
<evidence type="ECO:0008006" key="5">
    <source>
        <dbReference type="Google" id="ProtNLM"/>
    </source>
</evidence>
<reference evidence="4" key="1">
    <citation type="journal article" date="2019" name="Int. J. Syst. Evol. Microbiol.">
        <title>The Global Catalogue of Microorganisms (GCM) 10K type strain sequencing project: providing services to taxonomists for standard genome sequencing and annotation.</title>
        <authorList>
            <consortium name="The Broad Institute Genomics Platform"/>
            <consortium name="The Broad Institute Genome Sequencing Center for Infectious Disease"/>
            <person name="Wu L."/>
            <person name="Ma J."/>
        </authorList>
    </citation>
    <scope>NUCLEOTIDE SEQUENCE [LARGE SCALE GENOMIC DNA]</scope>
    <source>
        <strain evidence="4">JCM 1490</strain>
    </source>
</reference>
<feature type="transmembrane region" description="Helical" evidence="2">
    <location>
        <begin position="27"/>
        <end position="44"/>
    </location>
</feature>
<accession>A0ABW2Q4Q4</accession>
<dbReference type="RefSeq" id="WP_382391879.1">
    <property type="nucleotide sequence ID" value="NZ_JBHTCQ010000001.1"/>
</dbReference>
<evidence type="ECO:0000256" key="1">
    <source>
        <dbReference type="SAM" id="MobiDB-lite"/>
    </source>
</evidence>
<evidence type="ECO:0000313" key="3">
    <source>
        <dbReference type="EMBL" id="MFC7404464.1"/>
    </source>
</evidence>
<dbReference type="Proteomes" id="UP001596455">
    <property type="component" value="Unassembled WGS sequence"/>
</dbReference>
<keyword evidence="2" id="KW-1133">Transmembrane helix</keyword>
<protein>
    <recommendedName>
        <fullName evidence="5">DUF1616 domain-containing protein</fullName>
    </recommendedName>
</protein>
<keyword evidence="2" id="KW-0472">Membrane</keyword>
<keyword evidence="2" id="KW-0812">Transmembrane</keyword>
<comment type="caution">
    <text evidence="3">The sequence shown here is derived from an EMBL/GenBank/DDBJ whole genome shotgun (WGS) entry which is preliminary data.</text>
</comment>
<feature type="transmembrane region" description="Helical" evidence="2">
    <location>
        <begin position="106"/>
        <end position="125"/>
    </location>
</feature>
<proteinExistence type="predicted"/>
<sequence>MSAAAPRPADLAPGPAVDRPGEAPRHVTLALLVVTLATVALSVTDGPPSARLPLLLVFVCTAPGWVLFARAQDPAPRRWTVVIAASVAISILLAMVMLLTNWWEPAAVMLALEVLTAVGLVIRLARRRDRRSGDTS</sequence>
<keyword evidence="4" id="KW-1185">Reference proteome</keyword>
<feature type="transmembrane region" description="Helical" evidence="2">
    <location>
        <begin position="81"/>
        <end position="100"/>
    </location>
</feature>
<dbReference type="SUPFAM" id="SSF103473">
    <property type="entry name" value="MFS general substrate transporter"/>
    <property type="match status" value="1"/>
</dbReference>
<dbReference type="InterPro" id="IPR036259">
    <property type="entry name" value="MFS_trans_sf"/>
</dbReference>
<feature type="region of interest" description="Disordered" evidence="1">
    <location>
        <begin position="1"/>
        <end position="20"/>
    </location>
</feature>
<organism evidence="3 4">
    <name type="scientific">Georgenia alba</name>
    <dbReference type="NCBI Taxonomy" id="2233858"/>
    <lineage>
        <taxon>Bacteria</taxon>
        <taxon>Bacillati</taxon>
        <taxon>Actinomycetota</taxon>
        <taxon>Actinomycetes</taxon>
        <taxon>Micrococcales</taxon>
        <taxon>Bogoriellaceae</taxon>
        <taxon>Georgenia</taxon>
    </lineage>
</organism>
<evidence type="ECO:0000313" key="4">
    <source>
        <dbReference type="Proteomes" id="UP001596455"/>
    </source>
</evidence>
<name>A0ABW2Q4Q4_9MICO</name>
<gene>
    <name evidence="3" type="ORF">ACFQQL_05040</name>
</gene>
<feature type="transmembrane region" description="Helical" evidence="2">
    <location>
        <begin position="50"/>
        <end position="69"/>
    </location>
</feature>